<feature type="transmembrane region" description="Helical" evidence="1">
    <location>
        <begin position="63"/>
        <end position="86"/>
    </location>
</feature>
<dbReference type="InterPro" id="IPR010865">
    <property type="entry name" value="DUF1499"/>
</dbReference>
<evidence type="ECO:0000313" key="2">
    <source>
        <dbReference type="EMBL" id="MDC7684361.1"/>
    </source>
</evidence>
<protein>
    <submittedName>
        <fullName evidence="2">DUF1499 domain-containing protein</fullName>
    </submittedName>
</protein>
<dbReference type="Pfam" id="PF07386">
    <property type="entry name" value="DUF1499"/>
    <property type="match status" value="1"/>
</dbReference>
<accession>A0ABT5HW89</accession>
<evidence type="ECO:0000256" key="1">
    <source>
        <dbReference type="SAM" id="Phobius"/>
    </source>
</evidence>
<proteinExistence type="predicted"/>
<keyword evidence="1" id="KW-1133">Transmembrane helix</keyword>
<dbReference type="Proteomes" id="UP001214854">
    <property type="component" value="Unassembled WGS sequence"/>
</dbReference>
<dbReference type="EMBL" id="JAQQKX010000011">
    <property type="protein sequence ID" value="MDC7684361.1"/>
    <property type="molecule type" value="Genomic_DNA"/>
</dbReference>
<dbReference type="RefSeq" id="WP_272748834.1">
    <property type="nucleotide sequence ID" value="NZ_JAQQKX010000011.1"/>
</dbReference>
<feature type="transmembrane region" description="Helical" evidence="1">
    <location>
        <begin position="21"/>
        <end position="43"/>
    </location>
</feature>
<name>A0ABT5HW89_9CAUL</name>
<organism evidence="2 3">
    <name type="scientific">Asticcacaulis aquaticus</name>
    <dbReference type="NCBI Taxonomy" id="2984212"/>
    <lineage>
        <taxon>Bacteria</taxon>
        <taxon>Pseudomonadati</taxon>
        <taxon>Pseudomonadota</taxon>
        <taxon>Alphaproteobacteria</taxon>
        <taxon>Caulobacterales</taxon>
        <taxon>Caulobacteraceae</taxon>
        <taxon>Asticcacaulis</taxon>
    </lineage>
</organism>
<reference evidence="2 3" key="1">
    <citation type="submission" date="2023-01" db="EMBL/GenBank/DDBJ databases">
        <title>Novel species of the genus Asticcacaulis isolated from rivers.</title>
        <authorList>
            <person name="Lu H."/>
        </authorList>
    </citation>
    <scope>NUCLEOTIDE SEQUENCE [LARGE SCALE GENOMIC DNA]</scope>
    <source>
        <strain evidence="2 3">BYS171W</strain>
    </source>
</reference>
<comment type="caution">
    <text evidence="2">The sequence shown here is derived from an EMBL/GenBank/DDBJ whole genome shotgun (WGS) entry which is preliminary data.</text>
</comment>
<keyword evidence="1" id="KW-0812">Transmembrane</keyword>
<gene>
    <name evidence="2" type="ORF">PQU92_13820</name>
</gene>
<keyword evidence="3" id="KW-1185">Reference proteome</keyword>
<sequence>MSEEITHHETPVAPKKRKKGFAFAHLALIVSLIAPLTLLAAMLSTSVGYLSYDLGFNQIALDYVPKIATTAMIICTLSLLISLFMAPRTYGPWALMSVIVSGGLLAGYYAYETRLKAYPPIHDVSTNWERPVTFSSKLVAARGAQANPIEDDPFTANTVSYEWRGQSVAAINAQTCPDAIPILGKPKNADQVADILKDEGYVVFGRSEWRVEATYEDPYWGLKSDVVVRIEPDKTDIRSVSREELADLGGNCRRVLTLLKRIKGA</sequence>
<keyword evidence="1" id="KW-0472">Membrane</keyword>
<feature type="transmembrane region" description="Helical" evidence="1">
    <location>
        <begin position="93"/>
        <end position="111"/>
    </location>
</feature>
<evidence type="ECO:0000313" key="3">
    <source>
        <dbReference type="Proteomes" id="UP001214854"/>
    </source>
</evidence>